<sequence>MLTCGLWEDLIETTDRGQEETLTEGISEGEVLAVVAGKEKCIKPFAAIVEEIVKFLLSQLAVNPFIAANVLEIKAVEANQEDFKTEAQEGPILKEEASQDHKISNSLR</sequence>
<dbReference type="Proteomes" id="UP000178040">
    <property type="component" value="Unassembled WGS sequence"/>
</dbReference>
<dbReference type="EMBL" id="MGAI01000045">
    <property type="protein sequence ID" value="OGK43582.1"/>
    <property type="molecule type" value="Genomic_DNA"/>
</dbReference>
<evidence type="ECO:0000313" key="3">
    <source>
        <dbReference type="Proteomes" id="UP000178040"/>
    </source>
</evidence>
<protein>
    <submittedName>
        <fullName evidence="2">Uncharacterized protein</fullName>
    </submittedName>
</protein>
<name>A0A1F7IJP4_9BACT</name>
<reference evidence="2 3" key="1">
    <citation type="journal article" date="2016" name="Nat. Commun.">
        <title>Thousands of microbial genomes shed light on interconnected biogeochemical processes in an aquifer system.</title>
        <authorList>
            <person name="Anantharaman K."/>
            <person name="Brown C.T."/>
            <person name="Hug L.A."/>
            <person name="Sharon I."/>
            <person name="Castelle C.J."/>
            <person name="Probst A.J."/>
            <person name="Thomas B.C."/>
            <person name="Singh A."/>
            <person name="Wilkins M.J."/>
            <person name="Karaoz U."/>
            <person name="Brodie E.L."/>
            <person name="Williams K.H."/>
            <person name="Hubbard S.S."/>
            <person name="Banfield J.F."/>
        </authorList>
    </citation>
    <scope>NUCLEOTIDE SEQUENCE [LARGE SCALE GENOMIC DNA]</scope>
</reference>
<comment type="caution">
    <text evidence="2">The sequence shown here is derived from an EMBL/GenBank/DDBJ whole genome shotgun (WGS) entry which is preliminary data.</text>
</comment>
<organism evidence="2 3">
    <name type="scientific">Candidatus Roizmanbacteria bacterium RIFCSPLOWO2_01_FULL_37_16</name>
    <dbReference type="NCBI Taxonomy" id="1802058"/>
    <lineage>
        <taxon>Bacteria</taxon>
        <taxon>Candidatus Roizmaniibacteriota</taxon>
    </lineage>
</organism>
<dbReference type="AlphaFoldDB" id="A0A1F7IJP4"/>
<accession>A0A1F7IJP4</accession>
<evidence type="ECO:0000313" key="2">
    <source>
        <dbReference type="EMBL" id="OGK43582.1"/>
    </source>
</evidence>
<evidence type="ECO:0000256" key="1">
    <source>
        <dbReference type="SAM" id="MobiDB-lite"/>
    </source>
</evidence>
<gene>
    <name evidence="2" type="ORF">A3B40_04620</name>
</gene>
<proteinExistence type="predicted"/>
<feature type="region of interest" description="Disordered" evidence="1">
    <location>
        <begin position="85"/>
        <end position="108"/>
    </location>
</feature>